<dbReference type="EMBL" id="JBBDGN010000001">
    <property type="protein sequence ID" value="MEJ1090329.1"/>
    <property type="molecule type" value="Genomic_DNA"/>
</dbReference>
<evidence type="ECO:0008006" key="3">
    <source>
        <dbReference type="Google" id="ProtNLM"/>
    </source>
</evidence>
<keyword evidence="2" id="KW-1185">Reference proteome</keyword>
<comment type="caution">
    <text evidence="1">The sequence shown here is derived from an EMBL/GenBank/DDBJ whole genome shotgun (WGS) entry which is preliminary data.</text>
</comment>
<dbReference type="RefSeq" id="WP_337316594.1">
    <property type="nucleotide sequence ID" value="NZ_JBBDGN010000001.1"/>
</dbReference>
<name>A0ABU8LG65_9MICO</name>
<evidence type="ECO:0000313" key="1">
    <source>
        <dbReference type="EMBL" id="MEJ1090329.1"/>
    </source>
</evidence>
<organism evidence="1 2">
    <name type="scientific">Microbacterium istanbulense</name>
    <dbReference type="NCBI Taxonomy" id="3122049"/>
    <lineage>
        <taxon>Bacteria</taxon>
        <taxon>Bacillati</taxon>
        <taxon>Actinomycetota</taxon>
        <taxon>Actinomycetes</taxon>
        <taxon>Micrococcales</taxon>
        <taxon>Microbacteriaceae</taxon>
        <taxon>Microbacterium</taxon>
    </lineage>
</organism>
<sequence>MSAPQPRRSGALRALNWARRTFELIPTPWLITASGAVLLGTTAAFGGLDAVAEPPLPELAIGDEYSGADFTFTVRAIELRADNGTTFVFPDEENGEQVLAVVVEVVNDFPVARALSTTSRLSSTVDGIAVEGLDAKPVVTRVDGSAASMLQPDVPAELVLAWVVPRGAYEEGDTVTLSLPDATHYVGTSVVSGDYWWDVTVGATVTGTIVEIPAPEELP</sequence>
<evidence type="ECO:0000313" key="2">
    <source>
        <dbReference type="Proteomes" id="UP001366085"/>
    </source>
</evidence>
<reference evidence="1 2" key="1">
    <citation type="submission" date="2024-02" db="EMBL/GenBank/DDBJ databases">
        <authorList>
            <person name="Saticioglu I.B."/>
        </authorList>
    </citation>
    <scope>NUCLEOTIDE SEQUENCE [LARGE SCALE GENOMIC DNA]</scope>
    <source>
        <strain evidence="1 2">Mu-43</strain>
    </source>
</reference>
<proteinExistence type="predicted"/>
<gene>
    <name evidence="1" type="ORF">WDU93_01390</name>
</gene>
<dbReference type="Proteomes" id="UP001366085">
    <property type="component" value="Unassembled WGS sequence"/>
</dbReference>
<protein>
    <recommendedName>
        <fullName evidence="3">DUF4352 domain-containing protein</fullName>
    </recommendedName>
</protein>
<accession>A0ABU8LG65</accession>